<dbReference type="InterPro" id="IPR012338">
    <property type="entry name" value="Beta-lactam/transpept-like"/>
</dbReference>
<dbReference type="EC" id="2.4.99.28" evidence="10"/>
<evidence type="ECO:0000256" key="10">
    <source>
        <dbReference type="ARBA" id="ARBA00044770"/>
    </source>
</evidence>
<keyword evidence="9" id="KW-0511">Multifunctional enzyme</keyword>
<gene>
    <name evidence="15" type="ORF">ABB55_23225</name>
</gene>
<sequence>MVGIAAVGGALSGARAFMDGLGPLDLAAAEHRSTIVVDRDGRLLRPFVTVDGRWRLPLDPSEVDTDYLKLLYAYEDDRFRQHGGVDWRAMGRAVVQFATSGRVVSGASTLTMQVARLIEPRDERNVAAKLRQIARAAELERRFTKDQILAIYLRLAPEGGNIEGIRAASYAYFGKEPRRLSHAEAALLVALPQSPELRRPDRRPDLARRARDRVLDRALAKGVLNAAEVARAKAEAVPTGRQPFPVHAPHLSEQLVAERPEERVHRTTVDARLQTSLEALAGARVQGLGPKVSVAILVVDNATGEVHAHVGGADYFATERAGSVDLARAFRSPGSALKPFIYALAFENGIAHPETVLEDRPARYGAWAPENFDQSFHGTVTARRALQNSLNVPAVELLGAVGPARLIARLKAAGAEIEMPREAAPGLAVGLGGLGIRLVDAARLYTAFARGGETISLTWRRDEPGSETDRHRFVDAVSAWYVADILKGAPPPTNGAQGLIAFKTGTSYGYRDAWAVGFDKRWTIAVWVGRPDGAPVVGLVGRLVAAPILFDAYARIGTPPETVPQPRDTLVATSTTLPPPLRHLRRDIPKTVSAATEAALAISFPPDGARIDLGLARFGPEVAGPLALKALGGVPPLVWMVNGVPVTTAGSRRTAFWQPDGAGYSQVSVIDARGSTASVRVRLD</sequence>
<dbReference type="Pfam" id="PF00905">
    <property type="entry name" value="Transpeptidase"/>
    <property type="match status" value="1"/>
</dbReference>
<reference evidence="15 16" key="2">
    <citation type="submission" date="2015-10" db="EMBL/GenBank/DDBJ databases">
        <title>Draft Genome Sequence of Prosthecomicrobium hirschii ATCC 27832.</title>
        <authorList>
            <person name="Daniel J."/>
            <person name="Givan S.A."/>
            <person name="Brun Y.V."/>
            <person name="Brown P.J."/>
        </authorList>
    </citation>
    <scope>NUCLEOTIDE SEQUENCE [LARGE SCALE GENOMIC DNA]</scope>
    <source>
        <strain evidence="15 16">16</strain>
    </source>
</reference>
<dbReference type="InterPro" id="IPR023346">
    <property type="entry name" value="Lysozyme-like_dom_sf"/>
</dbReference>
<evidence type="ECO:0000259" key="13">
    <source>
        <dbReference type="Pfam" id="PF00912"/>
    </source>
</evidence>
<dbReference type="NCBIfam" id="TIGR02073">
    <property type="entry name" value="PBP_1c"/>
    <property type="match status" value="1"/>
</dbReference>
<dbReference type="InterPro" id="IPR001264">
    <property type="entry name" value="Glyco_trans_51"/>
</dbReference>
<dbReference type="UniPathway" id="UPA00219"/>
<dbReference type="GO" id="GO:0004180">
    <property type="term" value="F:carboxypeptidase activity"/>
    <property type="evidence" value="ECO:0007669"/>
    <property type="project" value="UniProtKB-KW"/>
</dbReference>
<dbReference type="Pfam" id="PF06832">
    <property type="entry name" value="BiPBP_C"/>
    <property type="match status" value="1"/>
</dbReference>
<comment type="pathway">
    <text evidence="1">Cell wall biogenesis; peptidoglycan biosynthesis.</text>
</comment>
<evidence type="ECO:0000256" key="8">
    <source>
        <dbReference type="ARBA" id="ARBA00022801"/>
    </source>
</evidence>
<evidence type="ECO:0000256" key="4">
    <source>
        <dbReference type="ARBA" id="ARBA00022645"/>
    </source>
</evidence>
<dbReference type="Pfam" id="PF00912">
    <property type="entry name" value="Transgly"/>
    <property type="match status" value="1"/>
</dbReference>
<dbReference type="GO" id="GO:0009252">
    <property type="term" value="P:peptidoglycan biosynthetic process"/>
    <property type="evidence" value="ECO:0007669"/>
    <property type="project" value="UniProtKB-UniPathway"/>
</dbReference>
<dbReference type="InterPro" id="IPR011815">
    <property type="entry name" value="PBP_1c"/>
</dbReference>
<dbReference type="Gene3D" id="1.10.3810.10">
    <property type="entry name" value="Biosynthetic peptidoglycan transglycosylase-like"/>
    <property type="match status" value="1"/>
</dbReference>
<comment type="catalytic activity">
    <reaction evidence="11">
        <text>[GlcNAc-(1-&gt;4)-Mur2Ac(oyl-L-Ala-gamma-D-Glu-L-Lys-D-Ala-D-Ala)](n)-di-trans,octa-cis-undecaprenyl diphosphate + beta-D-GlcNAc-(1-&gt;4)-Mur2Ac(oyl-L-Ala-gamma-D-Glu-L-Lys-D-Ala-D-Ala)-di-trans,octa-cis-undecaprenyl diphosphate = [GlcNAc-(1-&gt;4)-Mur2Ac(oyl-L-Ala-gamma-D-Glu-L-Lys-D-Ala-D-Ala)](n+1)-di-trans,octa-cis-undecaprenyl diphosphate + di-trans,octa-cis-undecaprenyl diphosphate + H(+)</text>
        <dbReference type="Rhea" id="RHEA:23708"/>
        <dbReference type="Rhea" id="RHEA-COMP:9602"/>
        <dbReference type="Rhea" id="RHEA-COMP:9603"/>
        <dbReference type="ChEBI" id="CHEBI:15378"/>
        <dbReference type="ChEBI" id="CHEBI:58405"/>
        <dbReference type="ChEBI" id="CHEBI:60033"/>
        <dbReference type="ChEBI" id="CHEBI:78435"/>
        <dbReference type="EC" id="2.4.99.28"/>
    </reaction>
</comment>
<dbReference type="InterPro" id="IPR001460">
    <property type="entry name" value="PCN-bd_Tpept"/>
</dbReference>
<keyword evidence="16" id="KW-1185">Reference proteome</keyword>
<dbReference type="InterPro" id="IPR050396">
    <property type="entry name" value="Glycosyltr_51/Transpeptidase"/>
</dbReference>
<evidence type="ECO:0000256" key="3">
    <source>
        <dbReference type="ARBA" id="ARBA00007739"/>
    </source>
</evidence>
<accession>A0A0P6WA00</accession>
<feature type="domain" description="Penicillin-binding C-terminal" evidence="14">
    <location>
        <begin position="592"/>
        <end position="681"/>
    </location>
</feature>
<organism evidence="15 16">
    <name type="scientific">Prosthecodimorpha hirschii</name>
    <dbReference type="NCBI Taxonomy" id="665126"/>
    <lineage>
        <taxon>Bacteria</taxon>
        <taxon>Pseudomonadati</taxon>
        <taxon>Pseudomonadota</taxon>
        <taxon>Alphaproteobacteria</taxon>
        <taxon>Hyphomicrobiales</taxon>
        <taxon>Ancalomicrobiaceae</taxon>
        <taxon>Prosthecodimorpha</taxon>
    </lineage>
</organism>
<dbReference type="GO" id="GO:0008955">
    <property type="term" value="F:peptidoglycan glycosyltransferase activity"/>
    <property type="evidence" value="ECO:0007669"/>
    <property type="project" value="UniProtKB-EC"/>
</dbReference>
<name>A0A0P6WA00_9HYPH</name>
<dbReference type="Gene3D" id="3.40.710.10">
    <property type="entry name" value="DD-peptidase/beta-lactamase superfamily"/>
    <property type="match status" value="1"/>
</dbReference>
<keyword evidence="8" id="KW-0378">Hydrolase</keyword>
<evidence type="ECO:0000256" key="1">
    <source>
        <dbReference type="ARBA" id="ARBA00004752"/>
    </source>
</evidence>
<evidence type="ECO:0000313" key="16">
    <source>
        <dbReference type="Proteomes" id="UP000048984"/>
    </source>
</evidence>
<dbReference type="AlphaFoldDB" id="A0A0P6WA00"/>
<evidence type="ECO:0000256" key="9">
    <source>
        <dbReference type="ARBA" id="ARBA00023268"/>
    </source>
</evidence>
<reference evidence="15 16" key="1">
    <citation type="submission" date="2015-09" db="EMBL/GenBank/DDBJ databases">
        <authorList>
            <person name="Jackson K.R."/>
            <person name="Lunt B.L."/>
            <person name="Fisher J.N.B."/>
            <person name="Gardner A.V."/>
            <person name="Bailey M.E."/>
            <person name="Deus L.M."/>
            <person name="Earl A.S."/>
            <person name="Gibby P.D."/>
            <person name="Hartmann K.A."/>
            <person name="Liu J.E."/>
            <person name="Manci A.M."/>
            <person name="Nielsen D.A."/>
            <person name="Solomon M.B."/>
            <person name="Breakwell D.P."/>
            <person name="Burnett S.H."/>
            <person name="Grose J.H."/>
        </authorList>
    </citation>
    <scope>NUCLEOTIDE SEQUENCE [LARGE SCALE GENOMIC DNA]</scope>
    <source>
        <strain evidence="15 16">16</strain>
    </source>
</reference>
<dbReference type="GO" id="GO:0008658">
    <property type="term" value="F:penicillin binding"/>
    <property type="evidence" value="ECO:0007669"/>
    <property type="project" value="InterPro"/>
</dbReference>
<evidence type="ECO:0000259" key="14">
    <source>
        <dbReference type="Pfam" id="PF06832"/>
    </source>
</evidence>
<keyword evidence="5" id="KW-0645">Protease</keyword>
<keyword evidence="4" id="KW-0121">Carboxypeptidase</keyword>
<dbReference type="GO" id="GO:0006508">
    <property type="term" value="P:proteolysis"/>
    <property type="evidence" value="ECO:0007669"/>
    <property type="project" value="UniProtKB-KW"/>
</dbReference>
<evidence type="ECO:0000256" key="5">
    <source>
        <dbReference type="ARBA" id="ARBA00022670"/>
    </source>
</evidence>
<dbReference type="STRING" id="665126.ABB55_23225"/>
<comment type="similarity">
    <text evidence="2">In the C-terminal section; belongs to the transpeptidase family.</text>
</comment>
<keyword evidence="7" id="KW-0808">Transferase</keyword>
<dbReference type="InterPro" id="IPR009647">
    <property type="entry name" value="PBP_C"/>
</dbReference>
<evidence type="ECO:0000256" key="11">
    <source>
        <dbReference type="ARBA" id="ARBA00049902"/>
    </source>
</evidence>
<protein>
    <recommendedName>
        <fullName evidence="10">peptidoglycan glycosyltransferase</fullName>
        <ecNumber evidence="10">2.4.99.28</ecNumber>
    </recommendedName>
</protein>
<dbReference type="GO" id="GO:0030288">
    <property type="term" value="C:outer membrane-bounded periplasmic space"/>
    <property type="evidence" value="ECO:0007669"/>
    <property type="project" value="TreeGrafter"/>
</dbReference>
<dbReference type="SUPFAM" id="SSF53955">
    <property type="entry name" value="Lysozyme-like"/>
    <property type="match status" value="1"/>
</dbReference>
<evidence type="ECO:0000259" key="12">
    <source>
        <dbReference type="Pfam" id="PF00905"/>
    </source>
</evidence>
<keyword evidence="6" id="KW-0328">Glycosyltransferase</keyword>
<evidence type="ECO:0000313" key="15">
    <source>
        <dbReference type="EMBL" id="KPL56083.1"/>
    </source>
</evidence>
<proteinExistence type="inferred from homology"/>
<evidence type="ECO:0000256" key="7">
    <source>
        <dbReference type="ARBA" id="ARBA00022679"/>
    </source>
</evidence>
<comment type="caution">
    <text evidence="15">The sequence shown here is derived from an EMBL/GenBank/DDBJ whole genome shotgun (WGS) entry which is preliminary data.</text>
</comment>
<dbReference type="PANTHER" id="PTHR32282:SF15">
    <property type="entry name" value="PENICILLIN-BINDING PROTEIN 1C"/>
    <property type="match status" value="1"/>
</dbReference>
<dbReference type="Proteomes" id="UP000048984">
    <property type="component" value="Unassembled WGS sequence"/>
</dbReference>
<feature type="domain" description="Penicillin-binding protein transpeptidase" evidence="12">
    <location>
        <begin position="295"/>
        <end position="527"/>
    </location>
</feature>
<evidence type="ECO:0000256" key="6">
    <source>
        <dbReference type="ARBA" id="ARBA00022676"/>
    </source>
</evidence>
<dbReference type="InterPro" id="IPR036950">
    <property type="entry name" value="PBP_transglycosylase"/>
</dbReference>
<evidence type="ECO:0000256" key="2">
    <source>
        <dbReference type="ARBA" id="ARBA00007090"/>
    </source>
</evidence>
<dbReference type="SUPFAM" id="SSF56601">
    <property type="entry name" value="beta-lactamase/transpeptidase-like"/>
    <property type="match status" value="1"/>
</dbReference>
<dbReference type="EMBL" id="LJYW01000001">
    <property type="protein sequence ID" value="KPL56083.1"/>
    <property type="molecule type" value="Genomic_DNA"/>
</dbReference>
<dbReference type="PANTHER" id="PTHR32282">
    <property type="entry name" value="BINDING PROTEIN TRANSPEPTIDASE, PUTATIVE-RELATED"/>
    <property type="match status" value="1"/>
</dbReference>
<feature type="domain" description="Glycosyl transferase family 51" evidence="13">
    <location>
        <begin position="51"/>
        <end position="217"/>
    </location>
</feature>
<comment type="similarity">
    <text evidence="3">In the N-terminal section; belongs to the glycosyltransferase 51 family.</text>
</comment>